<evidence type="ECO:0008006" key="10">
    <source>
        <dbReference type="Google" id="ProtNLM"/>
    </source>
</evidence>
<dbReference type="GO" id="GO:0020037">
    <property type="term" value="F:heme binding"/>
    <property type="evidence" value="ECO:0007669"/>
    <property type="project" value="InterPro"/>
</dbReference>
<proteinExistence type="inferred from homology"/>
<evidence type="ECO:0000313" key="9">
    <source>
        <dbReference type="Proteomes" id="UP001141552"/>
    </source>
</evidence>
<dbReference type="EMBL" id="JAKUCV010006323">
    <property type="protein sequence ID" value="KAJ4827820.1"/>
    <property type="molecule type" value="Genomic_DNA"/>
</dbReference>
<dbReference type="PANTHER" id="PTHR47944:SF4">
    <property type="entry name" value="OS09G0441700 PROTEIN"/>
    <property type="match status" value="1"/>
</dbReference>
<keyword evidence="4" id="KW-0479">Metal-binding</keyword>
<evidence type="ECO:0000256" key="3">
    <source>
        <dbReference type="ARBA" id="ARBA00022617"/>
    </source>
</evidence>
<dbReference type="Pfam" id="PF00067">
    <property type="entry name" value="p450"/>
    <property type="match status" value="1"/>
</dbReference>
<dbReference type="SUPFAM" id="SSF48264">
    <property type="entry name" value="Cytochrome P450"/>
    <property type="match status" value="1"/>
</dbReference>
<dbReference type="InterPro" id="IPR036396">
    <property type="entry name" value="Cyt_P450_sf"/>
</dbReference>
<protein>
    <recommendedName>
        <fullName evidence="10">Cytochrome P450</fullName>
    </recommendedName>
</protein>
<evidence type="ECO:0000256" key="4">
    <source>
        <dbReference type="ARBA" id="ARBA00022723"/>
    </source>
</evidence>
<comment type="cofactor">
    <cofactor evidence="1">
        <name>heme</name>
        <dbReference type="ChEBI" id="CHEBI:30413"/>
    </cofactor>
</comment>
<evidence type="ECO:0000256" key="2">
    <source>
        <dbReference type="ARBA" id="ARBA00010617"/>
    </source>
</evidence>
<dbReference type="PRINTS" id="PR00463">
    <property type="entry name" value="EP450I"/>
</dbReference>
<dbReference type="GO" id="GO:0016705">
    <property type="term" value="F:oxidoreductase activity, acting on paired donors, with incorporation or reduction of molecular oxygen"/>
    <property type="evidence" value="ECO:0007669"/>
    <property type="project" value="InterPro"/>
</dbReference>
<reference evidence="8" key="2">
    <citation type="journal article" date="2023" name="Plants (Basel)">
        <title>Annotation of the Turnera subulata (Passifloraceae) Draft Genome Reveals the S-Locus Evolved after the Divergence of Turneroideae from Passifloroideae in a Stepwise Manner.</title>
        <authorList>
            <person name="Henning P.M."/>
            <person name="Roalson E.H."/>
            <person name="Mir W."/>
            <person name="McCubbin A.G."/>
            <person name="Shore J.S."/>
        </authorList>
    </citation>
    <scope>NUCLEOTIDE SEQUENCE</scope>
    <source>
        <strain evidence="8">F60SS</strain>
    </source>
</reference>
<reference evidence="8" key="1">
    <citation type="submission" date="2022-02" db="EMBL/GenBank/DDBJ databases">
        <authorList>
            <person name="Henning P.M."/>
            <person name="McCubbin A.G."/>
            <person name="Shore J.S."/>
        </authorList>
    </citation>
    <scope>NUCLEOTIDE SEQUENCE</scope>
    <source>
        <strain evidence="8">F60SS</strain>
        <tissue evidence="8">Leaves</tissue>
    </source>
</reference>
<keyword evidence="6" id="KW-0408">Iron</keyword>
<keyword evidence="9" id="KW-1185">Reference proteome</keyword>
<name>A0A9Q0J504_9ROSI</name>
<organism evidence="8 9">
    <name type="scientific">Turnera subulata</name>
    <dbReference type="NCBI Taxonomy" id="218843"/>
    <lineage>
        <taxon>Eukaryota</taxon>
        <taxon>Viridiplantae</taxon>
        <taxon>Streptophyta</taxon>
        <taxon>Embryophyta</taxon>
        <taxon>Tracheophyta</taxon>
        <taxon>Spermatophyta</taxon>
        <taxon>Magnoliopsida</taxon>
        <taxon>eudicotyledons</taxon>
        <taxon>Gunneridae</taxon>
        <taxon>Pentapetalae</taxon>
        <taxon>rosids</taxon>
        <taxon>fabids</taxon>
        <taxon>Malpighiales</taxon>
        <taxon>Passifloraceae</taxon>
        <taxon>Turnera</taxon>
    </lineage>
</organism>
<evidence type="ECO:0000256" key="5">
    <source>
        <dbReference type="ARBA" id="ARBA00023002"/>
    </source>
</evidence>
<evidence type="ECO:0000256" key="7">
    <source>
        <dbReference type="ARBA" id="ARBA00023033"/>
    </source>
</evidence>
<comment type="caution">
    <text evidence="8">The sequence shown here is derived from an EMBL/GenBank/DDBJ whole genome shotgun (WGS) entry which is preliminary data.</text>
</comment>
<sequence>MSQMNTEIACIRVVSPARLKWLHDKRAEEGDSLVFHVHNQYKVNKIVDLRLVTRHYSTNVVRNMLFGRRYFGKGMLDGGPGPEEMEHVEAVLINVKYVYSFCISDYFPFRAGLDLDGQQKLAKHVNNNLIRKYHNPIIDERIRQWRSGQREGIDDILDVFINLKDPSGQPFLTEDEIRYQLAEIMFASVDNPCNAVEWAMAEMINQPELMKKAHEEIDRVVGKERMVQES</sequence>
<evidence type="ECO:0000313" key="8">
    <source>
        <dbReference type="EMBL" id="KAJ4827820.1"/>
    </source>
</evidence>
<dbReference type="InterPro" id="IPR002401">
    <property type="entry name" value="Cyt_P450_E_grp-I"/>
</dbReference>
<gene>
    <name evidence="8" type="ORF">Tsubulata_017126</name>
</gene>
<accession>A0A9Q0J504</accession>
<evidence type="ECO:0000256" key="1">
    <source>
        <dbReference type="ARBA" id="ARBA00001971"/>
    </source>
</evidence>
<dbReference type="AlphaFoldDB" id="A0A9Q0J504"/>
<dbReference type="PANTHER" id="PTHR47944">
    <property type="entry name" value="CYTOCHROME P450 98A9"/>
    <property type="match status" value="1"/>
</dbReference>
<comment type="similarity">
    <text evidence="2">Belongs to the cytochrome P450 family.</text>
</comment>
<feature type="non-terminal residue" evidence="8">
    <location>
        <position position="230"/>
    </location>
</feature>
<dbReference type="GO" id="GO:0005506">
    <property type="term" value="F:iron ion binding"/>
    <property type="evidence" value="ECO:0007669"/>
    <property type="project" value="InterPro"/>
</dbReference>
<keyword evidence="3" id="KW-0349">Heme</keyword>
<dbReference type="GO" id="GO:0044550">
    <property type="term" value="P:secondary metabolite biosynthetic process"/>
    <property type="evidence" value="ECO:0007669"/>
    <property type="project" value="UniProtKB-ARBA"/>
</dbReference>
<keyword evidence="7" id="KW-0503">Monooxygenase</keyword>
<dbReference type="Proteomes" id="UP001141552">
    <property type="component" value="Unassembled WGS sequence"/>
</dbReference>
<dbReference type="InterPro" id="IPR001128">
    <property type="entry name" value="Cyt_P450"/>
</dbReference>
<evidence type="ECO:0000256" key="6">
    <source>
        <dbReference type="ARBA" id="ARBA00023004"/>
    </source>
</evidence>
<keyword evidence="5" id="KW-0560">Oxidoreductase</keyword>
<dbReference type="OrthoDB" id="2789670at2759"/>
<dbReference type="Gene3D" id="1.10.630.10">
    <property type="entry name" value="Cytochrome P450"/>
    <property type="match status" value="1"/>
</dbReference>
<dbReference type="GO" id="GO:0004497">
    <property type="term" value="F:monooxygenase activity"/>
    <property type="evidence" value="ECO:0007669"/>
    <property type="project" value="UniProtKB-KW"/>
</dbReference>